<feature type="region of interest" description="Disordered" evidence="3">
    <location>
        <begin position="916"/>
        <end position="936"/>
    </location>
</feature>
<dbReference type="PANTHER" id="PTHR23172:SF93">
    <property type="entry name" value="AUXILIN-LIKE PROTEIN"/>
    <property type="match status" value="1"/>
</dbReference>
<dbReference type="GO" id="GO:0072583">
    <property type="term" value="P:clathrin-dependent endocytosis"/>
    <property type="evidence" value="ECO:0007669"/>
    <property type="project" value="TreeGrafter"/>
</dbReference>
<feature type="region of interest" description="Disordered" evidence="3">
    <location>
        <begin position="1100"/>
        <end position="1179"/>
    </location>
</feature>
<evidence type="ECO:0000313" key="4">
    <source>
        <dbReference type="EMBL" id="KAK7291199.1"/>
    </source>
</evidence>
<dbReference type="Gene3D" id="1.10.287.110">
    <property type="entry name" value="DnaJ domain"/>
    <property type="match status" value="1"/>
</dbReference>
<evidence type="ECO:0000256" key="2">
    <source>
        <dbReference type="SAM" id="Coils"/>
    </source>
</evidence>
<evidence type="ECO:0000256" key="3">
    <source>
        <dbReference type="SAM" id="MobiDB-lite"/>
    </source>
</evidence>
<feature type="compositionally biased region" description="Basic and acidic residues" evidence="3">
    <location>
        <begin position="861"/>
        <end position="875"/>
    </location>
</feature>
<feature type="compositionally biased region" description="Low complexity" evidence="3">
    <location>
        <begin position="355"/>
        <end position="368"/>
    </location>
</feature>
<dbReference type="EMBL" id="JAYWIO010000001">
    <property type="protein sequence ID" value="KAK7291199.1"/>
    <property type="molecule type" value="Genomic_DNA"/>
</dbReference>
<keyword evidence="5" id="KW-1185">Reference proteome</keyword>
<feature type="region of interest" description="Disordered" evidence="3">
    <location>
        <begin position="214"/>
        <end position="254"/>
    </location>
</feature>
<protein>
    <recommendedName>
        <fullName evidence="6">J domain-containing protein</fullName>
    </recommendedName>
</protein>
<reference evidence="4 5" key="1">
    <citation type="submission" date="2024-01" db="EMBL/GenBank/DDBJ databases">
        <title>The genomes of 5 underutilized Papilionoideae crops provide insights into root nodulation and disease resistanc.</title>
        <authorList>
            <person name="Yuan L."/>
        </authorList>
    </citation>
    <scope>NUCLEOTIDE SEQUENCE [LARGE SCALE GENOMIC DNA]</scope>
    <source>
        <strain evidence="4">ZHUSHIDOU_FW_LH</strain>
        <tissue evidence="4">Leaf</tissue>
    </source>
</reference>
<name>A0AAN9PBC6_CROPI</name>
<dbReference type="InterPro" id="IPR036869">
    <property type="entry name" value="J_dom_sf"/>
</dbReference>
<feature type="compositionally biased region" description="Low complexity" evidence="3">
    <location>
        <begin position="224"/>
        <end position="234"/>
    </location>
</feature>
<proteinExistence type="predicted"/>
<organism evidence="4 5">
    <name type="scientific">Crotalaria pallida</name>
    <name type="common">Smooth rattlebox</name>
    <name type="synonym">Crotalaria striata</name>
    <dbReference type="NCBI Taxonomy" id="3830"/>
    <lineage>
        <taxon>Eukaryota</taxon>
        <taxon>Viridiplantae</taxon>
        <taxon>Streptophyta</taxon>
        <taxon>Embryophyta</taxon>
        <taxon>Tracheophyta</taxon>
        <taxon>Spermatophyta</taxon>
        <taxon>Magnoliopsida</taxon>
        <taxon>eudicotyledons</taxon>
        <taxon>Gunneridae</taxon>
        <taxon>Pentapetalae</taxon>
        <taxon>rosids</taxon>
        <taxon>fabids</taxon>
        <taxon>Fabales</taxon>
        <taxon>Fabaceae</taxon>
        <taxon>Papilionoideae</taxon>
        <taxon>50 kb inversion clade</taxon>
        <taxon>genistoids sensu lato</taxon>
        <taxon>core genistoids</taxon>
        <taxon>Crotalarieae</taxon>
        <taxon>Crotalaria</taxon>
    </lineage>
</organism>
<feature type="coiled-coil region" evidence="2">
    <location>
        <begin position="727"/>
        <end position="754"/>
    </location>
</feature>
<feature type="compositionally biased region" description="Basic and acidic residues" evidence="3">
    <location>
        <begin position="884"/>
        <end position="897"/>
    </location>
</feature>
<feature type="region of interest" description="Disordered" evidence="3">
    <location>
        <begin position="861"/>
        <end position="899"/>
    </location>
</feature>
<dbReference type="SUPFAM" id="SSF46565">
    <property type="entry name" value="Chaperone J-domain"/>
    <property type="match status" value="1"/>
</dbReference>
<dbReference type="GO" id="GO:0005737">
    <property type="term" value="C:cytoplasm"/>
    <property type="evidence" value="ECO:0007669"/>
    <property type="project" value="TreeGrafter"/>
</dbReference>
<sequence length="1463" mass="163440">MDTGTLSPASPVIRRLFPLITNSNSYKADQNHRLQVRPPPHTLIVFFSYTKYFPTCSVGKRRFHFIFSLSHSLSLSPIFFFSLSSLLLLSLCRISFFPTEEEHEEVIVFVMEFGGAATATLSKKLSNAYAGRSPYDGVFAAPVKLRPPSFASRLEDYREVFGSSGASSIPVLELPELNERKKIDDVRRSKLDYSTVFGGFGNLEAATPFEELIAEPKPKHKKNNSFANAGGSSSERSKAKGGNQSCSNSPTNYSKEIPIVLQSSNDTNGVSMSYHKVNQGSENGTNGTTCVTQVHDVPGYTCLIEEVNPVKMNRVNKSVPVAKDAYSGIHCNEGIKEGGHFTKSFTGPSPDNTKKQSSNNGVKVKNSSESFDLFDASEIRNGSNETHHVKVPPSETVAGNLDKRNGDAVRSTATKCQPSKRDRSEGAASADSPSYLDDMVDSNSEAAASVAALRKAIEVAQVRMKAAKESMRRKKGFPDRVKRKSNIDLKPEKKKEDKIACKTMDLEEINMRQTFGAMDALPTVSSEVGKPTMRIEQVRSDLGAKEMSIAEEAMLEAQKKSKSTQAKHKEEFQQKGADDNAKVLELKEVENNKEEQYLENTSRNASDKLEECDHTIEMVKKYLEQENNEEKVHAVNEAGASEELVDETRHTCQEVADETKLVQKTHSNGATDKRLKVNLEEEVENKVIPFDEPEDCQSNLGNKVDCKPEEDGKKIEGSFGQEECQRNLRAIQELRVAEKNIDQEQQRNEEKVDVSGELEECELPEFVEPVDNKRACSPHGPELNSLERETENLGCLDDRKRGEEAGFVDVNREAEDSCQREGAEDTFSNIYVPDILEEIEDHLHDEEGIYLRITKDSELDGNERVQDSKVSKNDLEGATPPLEENERRREDNKKPEEVIIVTQNDPNYEEIKAEEAGMTTGTSSSFEPDETEKWSNSPVCDTAVENNENLEATPEVFSYDVQGDIMVADDGSFEHQEKFGEPESLQVTNDLCGKCAVETFAFIQGALKLNEAVNQMQNRSGAVTFEGDATNFVEPDIKARQNPDQCAEEADSDCNAPMFSEETTPESVEICQDAKEARVALDEEIDENQCNFSNEEDLFDDEHNIEVSQTPTMSGRKSSPFEEEEVKSAHSNPEENHQAALMIEEKESNGNPQKVNLEKEHLRKIDEAKEKEREREKEKLAVERAIREARSRAFAEARERAALERATAEARQKKISDGREGLGKTTGLANEKKPTEKAAMEAKLKAERAAVERATAEARARALERALSEKAAFESRNKSDKSVAEQLFGACRDNGMKQNFNSKSFSYGVRDSTDAFDAANCDSAQRCKARSERHQRIGERVAKALAEKNMRDRLVQKEQEEKNRIAEALDADVKRWSSGKAGNLRALLSTLQYILGPDSGWQPIPLTDIVKTSAVKKAYRKATLCVHPDKLQQRGASIQQKYICEKVFDLLKEAWNRFNMEER</sequence>
<feature type="compositionally biased region" description="Basic and acidic residues" evidence="3">
    <location>
        <begin position="1208"/>
        <end position="1222"/>
    </location>
</feature>
<comment type="caution">
    <text evidence="4">The sequence shown here is derived from an EMBL/GenBank/DDBJ whole genome shotgun (WGS) entry which is preliminary data.</text>
</comment>
<feature type="compositionally biased region" description="Polar residues" evidence="3">
    <location>
        <begin position="242"/>
        <end position="254"/>
    </location>
</feature>
<dbReference type="GO" id="GO:0072318">
    <property type="term" value="P:clathrin coat disassembly"/>
    <property type="evidence" value="ECO:0007669"/>
    <property type="project" value="TreeGrafter"/>
</dbReference>
<evidence type="ECO:0000313" key="5">
    <source>
        <dbReference type="Proteomes" id="UP001372338"/>
    </source>
</evidence>
<feature type="compositionally biased region" description="Basic and acidic residues" evidence="3">
    <location>
        <begin position="1156"/>
        <end position="1179"/>
    </location>
</feature>
<feature type="region of interest" description="Disordered" evidence="3">
    <location>
        <begin position="1208"/>
        <end position="1238"/>
    </location>
</feature>
<gene>
    <name evidence="4" type="ORF">RIF29_06151</name>
</gene>
<dbReference type="PANTHER" id="PTHR23172">
    <property type="entry name" value="AUXILIN/CYCLIN G-ASSOCIATED KINASE-RELATED"/>
    <property type="match status" value="1"/>
</dbReference>
<feature type="compositionally biased region" description="Polar residues" evidence="3">
    <location>
        <begin position="1106"/>
        <end position="1117"/>
    </location>
</feature>
<evidence type="ECO:0000256" key="1">
    <source>
        <dbReference type="ARBA" id="ARBA00023054"/>
    </source>
</evidence>
<dbReference type="FunFam" id="1.10.287.110:FF:000009">
    <property type="entry name" value="Auxilin-related protein 1"/>
    <property type="match status" value="1"/>
</dbReference>
<feature type="region of interest" description="Disordered" evidence="3">
    <location>
        <begin position="340"/>
        <end position="437"/>
    </location>
</feature>
<dbReference type="GO" id="GO:0030276">
    <property type="term" value="F:clathrin binding"/>
    <property type="evidence" value="ECO:0007669"/>
    <property type="project" value="TreeGrafter"/>
</dbReference>
<dbReference type="Proteomes" id="UP001372338">
    <property type="component" value="Unassembled WGS sequence"/>
</dbReference>
<evidence type="ECO:0008006" key="6">
    <source>
        <dbReference type="Google" id="ProtNLM"/>
    </source>
</evidence>
<dbReference type="GO" id="GO:0031982">
    <property type="term" value="C:vesicle"/>
    <property type="evidence" value="ECO:0007669"/>
    <property type="project" value="TreeGrafter"/>
</dbReference>
<keyword evidence="1 2" id="KW-0175">Coiled coil</keyword>
<accession>A0AAN9PBC6</accession>
<feature type="compositionally biased region" description="Basic and acidic residues" evidence="3">
    <location>
        <begin position="1126"/>
        <end position="1148"/>
    </location>
</feature>